<dbReference type="PANTHER" id="PTHR11388">
    <property type="entry name" value="ORGANIC ANION TRANSPORTER"/>
    <property type="match status" value="1"/>
</dbReference>
<keyword evidence="1" id="KW-0472">Membrane</keyword>
<dbReference type="Pfam" id="PF03137">
    <property type="entry name" value="OATP"/>
    <property type="match status" value="1"/>
</dbReference>
<dbReference type="InterPro" id="IPR004156">
    <property type="entry name" value="OATP"/>
</dbReference>
<keyword evidence="3" id="KW-1185">Reference proteome</keyword>
<dbReference type="Proteomes" id="UP001159363">
    <property type="component" value="Chromosome X"/>
</dbReference>
<name>A0ABQ9HQC5_9NEOP</name>
<gene>
    <name evidence="2" type="ORF">PR048_012327</name>
</gene>
<reference evidence="2 3" key="1">
    <citation type="submission" date="2023-02" db="EMBL/GenBank/DDBJ databases">
        <title>LHISI_Scaffold_Assembly.</title>
        <authorList>
            <person name="Stuart O.P."/>
            <person name="Cleave R."/>
            <person name="Magrath M.J.L."/>
            <person name="Mikheyev A.S."/>
        </authorList>
    </citation>
    <scope>NUCLEOTIDE SEQUENCE [LARGE SCALE GENOMIC DNA]</scope>
    <source>
        <strain evidence="2">Daus_M_001</strain>
        <tissue evidence="2">Leg muscle</tissue>
    </source>
</reference>
<keyword evidence="1" id="KW-0812">Transmembrane</keyword>
<dbReference type="EMBL" id="JARBHB010000004">
    <property type="protein sequence ID" value="KAJ8886118.1"/>
    <property type="molecule type" value="Genomic_DNA"/>
</dbReference>
<evidence type="ECO:0000313" key="3">
    <source>
        <dbReference type="Proteomes" id="UP001159363"/>
    </source>
</evidence>
<feature type="transmembrane region" description="Helical" evidence="1">
    <location>
        <begin position="26"/>
        <end position="45"/>
    </location>
</feature>
<protein>
    <submittedName>
        <fullName evidence="2">Uncharacterized protein</fullName>
    </submittedName>
</protein>
<evidence type="ECO:0000313" key="2">
    <source>
        <dbReference type="EMBL" id="KAJ8886118.1"/>
    </source>
</evidence>
<comment type="caution">
    <text evidence="2">The sequence shown here is derived from an EMBL/GenBank/DDBJ whole genome shotgun (WGS) entry which is preliminary data.</text>
</comment>
<sequence>MEKTDNSCGLGSLRPACMQRFASTKWFLFVYSMLGTVQGMSYIYMSATLTTLEKRFKIPSQTIGNTLPSSL</sequence>
<proteinExistence type="predicted"/>
<dbReference type="PANTHER" id="PTHR11388:SF76">
    <property type="entry name" value="SOLUTE CARRIER ORGANIC ANION TRANSPORTER FAMILY MEMBER"/>
    <property type="match status" value="1"/>
</dbReference>
<accession>A0ABQ9HQC5</accession>
<evidence type="ECO:0000256" key="1">
    <source>
        <dbReference type="SAM" id="Phobius"/>
    </source>
</evidence>
<organism evidence="2 3">
    <name type="scientific">Dryococelus australis</name>
    <dbReference type="NCBI Taxonomy" id="614101"/>
    <lineage>
        <taxon>Eukaryota</taxon>
        <taxon>Metazoa</taxon>
        <taxon>Ecdysozoa</taxon>
        <taxon>Arthropoda</taxon>
        <taxon>Hexapoda</taxon>
        <taxon>Insecta</taxon>
        <taxon>Pterygota</taxon>
        <taxon>Neoptera</taxon>
        <taxon>Polyneoptera</taxon>
        <taxon>Phasmatodea</taxon>
        <taxon>Verophasmatodea</taxon>
        <taxon>Anareolatae</taxon>
        <taxon>Phasmatidae</taxon>
        <taxon>Eurycanthinae</taxon>
        <taxon>Dryococelus</taxon>
    </lineage>
</organism>
<keyword evidence="1" id="KW-1133">Transmembrane helix</keyword>